<sequence>MGSMKKKSNTIKQSKIKHYILTPVRILKRAKELYVKGMMACSGKFTAGSSISVSHLPPVDHSNHSVVNNVNTSKINNGSERQSLREIFITAPINEMRLVTNGEQKVVTIRNNNNIVGSESSVVMQRRQRQRNAGYKYKRNKMSYQTEVRKMGRIDEDKPCYFEEDESDHSISKANLLYLYPRSSRINIVVKKPHEKVAPV</sequence>
<accession>A0ACB0K4I2</accession>
<organism evidence="1 2">
    <name type="scientific">Trifolium pratense</name>
    <name type="common">Red clover</name>
    <dbReference type="NCBI Taxonomy" id="57577"/>
    <lineage>
        <taxon>Eukaryota</taxon>
        <taxon>Viridiplantae</taxon>
        <taxon>Streptophyta</taxon>
        <taxon>Embryophyta</taxon>
        <taxon>Tracheophyta</taxon>
        <taxon>Spermatophyta</taxon>
        <taxon>Magnoliopsida</taxon>
        <taxon>eudicotyledons</taxon>
        <taxon>Gunneridae</taxon>
        <taxon>Pentapetalae</taxon>
        <taxon>rosids</taxon>
        <taxon>fabids</taxon>
        <taxon>Fabales</taxon>
        <taxon>Fabaceae</taxon>
        <taxon>Papilionoideae</taxon>
        <taxon>50 kb inversion clade</taxon>
        <taxon>NPAAA clade</taxon>
        <taxon>Hologalegina</taxon>
        <taxon>IRL clade</taxon>
        <taxon>Trifolieae</taxon>
        <taxon>Trifolium</taxon>
    </lineage>
</organism>
<name>A0ACB0K4I2_TRIPR</name>
<dbReference type="EMBL" id="CASHSV030000109">
    <property type="protein sequence ID" value="CAJ2651029.1"/>
    <property type="molecule type" value="Genomic_DNA"/>
</dbReference>
<protein>
    <submittedName>
        <fullName evidence="1">Uncharacterized protein</fullName>
    </submittedName>
</protein>
<proteinExistence type="predicted"/>
<evidence type="ECO:0000313" key="2">
    <source>
        <dbReference type="Proteomes" id="UP001177021"/>
    </source>
</evidence>
<reference evidence="1" key="1">
    <citation type="submission" date="2023-10" db="EMBL/GenBank/DDBJ databases">
        <authorList>
            <person name="Rodriguez Cubillos JULIANA M."/>
            <person name="De Vega J."/>
        </authorList>
    </citation>
    <scope>NUCLEOTIDE SEQUENCE</scope>
</reference>
<evidence type="ECO:0000313" key="1">
    <source>
        <dbReference type="EMBL" id="CAJ2651029.1"/>
    </source>
</evidence>
<comment type="caution">
    <text evidence="1">The sequence shown here is derived from an EMBL/GenBank/DDBJ whole genome shotgun (WGS) entry which is preliminary data.</text>
</comment>
<gene>
    <name evidence="1" type="ORF">MILVUS5_LOCUS18733</name>
</gene>
<dbReference type="Proteomes" id="UP001177021">
    <property type="component" value="Unassembled WGS sequence"/>
</dbReference>
<keyword evidence="2" id="KW-1185">Reference proteome</keyword>